<evidence type="ECO:0000313" key="2">
    <source>
        <dbReference type="Proteomes" id="UP000818029"/>
    </source>
</evidence>
<name>A0ABM3AN47_GOSHI</name>
<proteinExistence type="predicted"/>
<sequence>MYKLSAVVKERGDMSVAHVEYDKQGFEVEPRRSTRLRKLSRKKQRAQPPSLSRAPSPTVGLPARGRRGLSASGGQDHRNVGFSTRFRSRLKARPSIPKDRRRRVFLAFSWSNSGDEKEPPTTGLTAIQVSDTNEEGLARMRRLAARSRGVRLGVAGEEATRGMRLLGFLLLISAENVNVVWARFLIFGPICDWVIICIF</sequence>
<organism evidence="2 3">
    <name type="scientific">Gossypium hirsutum</name>
    <name type="common">Upland cotton</name>
    <name type="synonym">Gossypium mexicanum</name>
    <dbReference type="NCBI Taxonomy" id="3635"/>
    <lineage>
        <taxon>Eukaryota</taxon>
        <taxon>Viridiplantae</taxon>
        <taxon>Streptophyta</taxon>
        <taxon>Embryophyta</taxon>
        <taxon>Tracheophyta</taxon>
        <taxon>Spermatophyta</taxon>
        <taxon>Magnoliopsida</taxon>
        <taxon>eudicotyledons</taxon>
        <taxon>Gunneridae</taxon>
        <taxon>Pentapetalae</taxon>
        <taxon>rosids</taxon>
        <taxon>malvids</taxon>
        <taxon>Malvales</taxon>
        <taxon>Malvaceae</taxon>
        <taxon>Malvoideae</taxon>
        <taxon>Gossypium</taxon>
    </lineage>
</organism>
<reference evidence="3" key="2">
    <citation type="submission" date="2025-08" db="UniProtKB">
        <authorList>
            <consortium name="RefSeq"/>
        </authorList>
    </citation>
    <scope>IDENTIFICATION</scope>
</reference>
<reference evidence="2" key="1">
    <citation type="journal article" date="2020" name="Nat. Genet.">
        <title>Genomic diversifications of five Gossypium allopolyploid species and their impact on cotton improvement.</title>
        <authorList>
            <person name="Chen Z.J."/>
            <person name="Sreedasyam A."/>
            <person name="Ando A."/>
            <person name="Song Q."/>
            <person name="De Santiago L.M."/>
            <person name="Hulse-Kemp A.M."/>
            <person name="Ding M."/>
            <person name="Ye W."/>
            <person name="Kirkbride R.C."/>
            <person name="Jenkins J."/>
            <person name="Plott C."/>
            <person name="Lovell J."/>
            <person name="Lin Y.M."/>
            <person name="Vaughn R."/>
            <person name="Liu B."/>
            <person name="Simpson S."/>
            <person name="Scheffler B.E."/>
            <person name="Wen L."/>
            <person name="Saski C.A."/>
            <person name="Grover C.E."/>
            <person name="Hu G."/>
            <person name="Conover J.L."/>
            <person name="Carlson J.W."/>
            <person name="Shu S."/>
            <person name="Boston L.B."/>
            <person name="Williams M."/>
            <person name="Peterson D.G."/>
            <person name="McGee K."/>
            <person name="Jones D.C."/>
            <person name="Wendel J.F."/>
            <person name="Stelly D.M."/>
            <person name="Grimwood J."/>
            <person name="Schmutz J."/>
        </authorList>
    </citation>
    <scope>NUCLEOTIDE SEQUENCE [LARGE SCALE GENOMIC DNA]</scope>
    <source>
        <strain evidence="2">cv. TM-1</strain>
    </source>
</reference>
<protein>
    <submittedName>
        <fullName evidence="3">Uncharacterized protein</fullName>
    </submittedName>
</protein>
<dbReference type="Proteomes" id="UP000818029">
    <property type="component" value="Chromosome D09"/>
</dbReference>
<evidence type="ECO:0000256" key="1">
    <source>
        <dbReference type="SAM" id="MobiDB-lite"/>
    </source>
</evidence>
<feature type="compositionally biased region" description="Basic residues" evidence="1">
    <location>
        <begin position="33"/>
        <end position="45"/>
    </location>
</feature>
<feature type="region of interest" description="Disordered" evidence="1">
    <location>
        <begin position="32"/>
        <end position="84"/>
    </location>
</feature>
<dbReference type="GeneID" id="121220738"/>
<keyword evidence="2" id="KW-1185">Reference proteome</keyword>
<gene>
    <name evidence="3" type="primary">LOC121220738</name>
</gene>
<dbReference type="RefSeq" id="XP_040956108.1">
    <property type="nucleotide sequence ID" value="XM_041100174.1"/>
</dbReference>
<accession>A0ABM3AN47</accession>
<evidence type="ECO:0000313" key="3">
    <source>
        <dbReference type="RefSeq" id="XP_040956108.1"/>
    </source>
</evidence>